<dbReference type="HOGENOM" id="CLU_826187_0_0_5"/>
<dbReference type="Proteomes" id="UP000006833">
    <property type="component" value="Chromosome"/>
</dbReference>
<sequence length="330" mass="36919">MSNPAPDVLAVIQAGRLSYEAVIFAASFRAANPEFAGRLVFAEPQPGPLWPGTDPRAEPEVRALLEAEFAAVILPFASEVFGASYPHGNKIEALKVLPEGTPFVFFDTDTLFTGPLSEVPFDFARPTASMRRTGTWPVIELYGPGYTEIWGALYDRFGLDFDSSLDHSQPEEYWERYLYFNAGWFFGACPQVFHKQFQEIARSIRDDPPAALICQPLDPWLDQVALPLVIHGLGGARNTIPEGLLDGRVSCHYRLLPLLFARESDAVVEALMRVTAPNRVKKVLKGSEAAKRMIYQGRGAKARALFDRTALPPNERTIRNTLKRNRLWLR</sequence>
<dbReference type="OrthoDB" id="7684392at2"/>
<evidence type="ECO:0000313" key="1">
    <source>
        <dbReference type="EMBL" id="ABV94247.1"/>
    </source>
</evidence>
<keyword evidence="2" id="KW-1185">Reference proteome</keyword>
<dbReference type="RefSeq" id="WP_012179175.1">
    <property type="nucleotide sequence ID" value="NC_009952.1"/>
</dbReference>
<evidence type="ECO:0000313" key="2">
    <source>
        <dbReference type="Proteomes" id="UP000006833"/>
    </source>
</evidence>
<proteinExistence type="predicted"/>
<dbReference type="eggNOG" id="ENOG502Z7YS">
    <property type="taxonomic scope" value="Bacteria"/>
</dbReference>
<gene>
    <name evidence="1" type="ordered locus">Dshi_2514</name>
</gene>
<dbReference type="EMBL" id="CP000830">
    <property type="protein sequence ID" value="ABV94247.1"/>
    <property type="molecule type" value="Genomic_DNA"/>
</dbReference>
<dbReference type="KEGG" id="dsh:Dshi_2514"/>
<protein>
    <submittedName>
        <fullName evidence="1">Uncharacterized protein</fullName>
    </submittedName>
</protein>
<dbReference type="STRING" id="398580.Dshi_2514"/>
<accession>A8LSP8</accession>
<reference evidence="2" key="1">
    <citation type="journal article" date="2010" name="ISME J.">
        <title>The complete genome sequence of the algal symbiont Dinoroseobacter shibae: a hitchhiker's guide to life in the sea.</title>
        <authorList>
            <person name="Wagner-Dobler I."/>
            <person name="Ballhausen B."/>
            <person name="Berger M."/>
            <person name="Brinkhoff T."/>
            <person name="Buchholz I."/>
            <person name="Bunk B."/>
            <person name="Cypionka H."/>
            <person name="Daniel R."/>
            <person name="Drepper T."/>
            <person name="Gerdts G."/>
            <person name="Hahnke S."/>
            <person name="Han C."/>
            <person name="Jahn D."/>
            <person name="Kalhoefer D."/>
            <person name="Kiss H."/>
            <person name="Klenk H.P."/>
            <person name="Kyrpides N."/>
            <person name="Liebl W."/>
            <person name="Liesegang H."/>
            <person name="Meincke L."/>
            <person name="Pati A."/>
            <person name="Petersen J."/>
            <person name="Piekarski T."/>
            <person name="Pommerenke C."/>
            <person name="Pradella S."/>
            <person name="Pukall R."/>
            <person name="Rabus R."/>
            <person name="Stackebrandt E."/>
            <person name="Thole S."/>
            <person name="Thompson L."/>
            <person name="Tielen P."/>
            <person name="Tomasch J."/>
            <person name="von Jan M."/>
            <person name="Wanphrut N."/>
            <person name="Wichels A."/>
            <person name="Zech H."/>
            <person name="Simon M."/>
        </authorList>
    </citation>
    <scope>NUCLEOTIDE SEQUENCE [LARGE SCALE GENOMIC DNA]</scope>
    <source>
        <strain evidence="2">DSM 16493 / NCIMB 14021 / DFL 12</strain>
    </source>
</reference>
<organism evidence="1 2">
    <name type="scientific">Dinoroseobacter shibae (strain DSM 16493 / NCIMB 14021 / DFL 12)</name>
    <dbReference type="NCBI Taxonomy" id="398580"/>
    <lineage>
        <taxon>Bacteria</taxon>
        <taxon>Pseudomonadati</taxon>
        <taxon>Pseudomonadota</taxon>
        <taxon>Alphaproteobacteria</taxon>
        <taxon>Rhodobacterales</taxon>
        <taxon>Roseobacteraceae</taxon>
        <taxon>Dinoroseobacter</taxon>
    </lineage>
</organism>
<name>A8LSP8_DINSH</name>
<dbReference type="AlphaFoldDB" id="A8LSP8"/>